<dbReference type="Proteomes" id="UP000248012">
    <property type="component" value="Unassembled WGS sequence"/>
</dbReference>
<keyword evidence="4" id="KW-1185">Reference proteome</keyword>
<dbReference type="InterPro" id="IPR008687">
    <property type="entry name" value="MobC"/>
</dbReference>
<evidence type="ECO:0000313" key="4">
    <source>
        <dbReference type="Proteomes" id="UP000248012"/>
    </source>
</evidence>
<dbReference type="OrthoDB" id="8548224at2"/>
<dbReference type="EMBL" id="QFVT01000019">
    <property type="protein sequence ID" value="PYC46283.1"/>
    <property type="molecule type" value="Genomic_DNA"/>
</dbReference>
<evidence type="ECO:0000256" key="1">
    <source>
        <dbReference type="SAM" id="MobiDB-lite"/>
    </source>
</evidence>
<reference evidence="3 4" key="1">
    <citation type="submission" date="2018-05" db="EMBL/GenBank/DDBJ databases">
        <title>Oceanovita maritima gen. nov., sp. nov., a marine bacterium in the family Rhodobacteraceae isolated from surface seawater of Lundu port Xiamen, China.</title>
        <authorList>
            <person name="Hetharua B.H."/>
            <person name="Min D."/>
            <person name="Liao H."/>
            <person name="Tian Y."/>
        </authorList>
    </citation>
    <scope>NUCLEOTIDE SEQUENCE [LARGE SCALE GENOMIC DNA]</scope>
    <source>
        <strain evidence="3 4">FSX-11</strain>
    </source>
</reference>
<proteinExistence type="predicted"/>
<name>A0A2V4N8D2_9RHOB</name>
<dbReference type="Pfam" id="PF05713">
    <property type="entry name" value="MobC"/>
    <property type="match status" value="1"/>
</dbReference>
<feature type="domain" description="Bacterial mobilisation" evidence="2">
    <location>
        <begin position="74"/>
        <end position="108"/>
    </location>
</feature>
<evidence type="ECO:0000313" key="3">
    <source>
        <dbReference type="EMBL" id="PYC46283.1"/>
    </source>
</evidence>
<evidence type="ECO:0000259" key="2">
    <source>
        <dbReference type="Pfam" id="PF05713"/>
    </source>
</evidence>
<comment type="caution">
    <text evidence="3">The sequence shown here is derived from an EMBL/GenBank/DDBJ whole genome shotgun (WGS) entry which is preliminary data.</text>
</comment>
<sequence length="150" mass="16733">MTDRPIGRRDAPFSLRLTFEERARLNRQAGGLPLGGYIKSVLFSEDAAHYRAKRKTPVQDEKLLAEVLACLGASRISNNLNQLAKAVNQGTLYVDEDVKSDIVTACNDVRAMRLLLMQALGMQVENHHRRPESTSQSFARVAAQPKRFAP</sequence>
<gene>
    <name evidence="3" type="ORF">DI396_16235</name>
</gene>
<accession>A0A2V4N8D2</accession>
<feature type="region of interest" description="Disordered" evidence="1">
    <location>
        <begin position="126"/>
        <end position="150"/>
    </location>
</feature>
<dbReference type="RefSeq" id="WP_110797460.1">
    <property type="nucleotide sequence ID" value="NZ_KZ826498.1"/>
</dbReference>
<protein>
    <recommendedName>
        <fullName evidence="2">Bacterial mobilisation domain-containing protein</fullName>
    </recommendedName>
</protein>
<organism evidence="3 4">
    <name type="scientific">Litorivita pollutaquae</name>
    <dbReference type="NCBI Taxonomy" id="2200892"/>
    <lineage>
        <taxon>Bacteria</taxon>
        <taxon>Pseudomonadati</taxon>
        <taxon>Pseudomonadota</taxon>
        <taxon>Alphaproteobacteria</taxon>
        <taxon>Rhodobacterales</taxon>
        <taxon>Paracoccaceae</taxon>
        <taxon>Litorivita</taxon>
    </lineage>
</organism>
<dbReference type="AlphaFoldDB" id="A0A2V4N8D2"/>